<keyword evidence="4" id="KW-1185">Reference proteome</keyword>
<evidence type="ECO:0000313" key="3">
    <source>
        <dbReference type="EMBL" id="NMN99921.1"/>
    </source>
</evidence>
<dbReference type="Proteomes" id="UP000550729">
    <property type="component" value="Unassembled WGS sequence"/>
</dbReference>
<keyword evidence="1" id="KW-0812">Transmembrane</keyword>
<evidence type="ECO:0000256" key="1">
    <source>
        <dbReference type="SAM" id="Phobius"/>
    </source>
</evidence>
<name>A0A848KNW2_9ACTN</name>
<feature type="domain" description="LysM" evidence="2">
    <location>
        <begin position="46"/>
        <end position="93"/>
    </location>
</feature>
<sequence>MYRRRRGVAGVLVGAALGGFVWFFAIVGNDYAAATAPEPTSTAVVHVRAGESLNSVAVRVAPQIPAQAVIAEIVELNHLHASALRVGQALVTPVY</sequence>
<protein>
    <submittedName>
        <fullName evidence="3">LysM peptidoglycan-binding domain-containing protein</fullName>
    </submittedName>
</protein>
<reference evidence="3 4" key="1">
    <citation type="submission" date="2020-04" db="EMBL/GenBank/DDBJ databases">
        <title>Gordonia sp. nov. TBRC 11910.</title>
        <authorList>
            <person name="Suriyachadkun C."/>
        </authorList>
    </citation>
    <scope>NUCLEOTIDE SEQUENCE [LARGE SCALE GENOMIC DNA]</scope>
    <source>
        <strain evidence="3 4">TBRC 11910</strain>
    </source>
</reference>
<comment type="caution">
    <text evidence="3">The sequence shown here is derived from an EMBL/GenBank/DDBJ whole genome shotgun (WGS) entry which is preliminary data.</text>
</comment>
<keyword evidence="1" id="KW-1133">Transmembrane helix</keyword>
<dbReference type="AlphaFoldDB" id="A0A848KNW2"/>
<dbReference type="Gene3D" id="3.10.350.10">
    <property type="entry name" value="LysM domain"/>
    <property type="match status" value="1"/>
</dbReference>
<accession>A0A848KNW2</accession>
<dbReference type="EMBL" id="JABBNB010000001">
    <property type="protein sequence ID" value="NMN99921.1"/>
    <property type="molecule type" value="Genomic_DNA"/>
</dbReference>
<dbReference type="Pfam" id="PF01476">
    <property type="entry name" value="LysM"/>
    <property type="match status" value="1"/>
</dbReference>
<proteinExistence type="predicted"/>
<gene>
    <name evidence="3" type="ORF">HH308_01680</name>
</gene>
<dbReference type="InterPro" id="IPR036779">
    <property type="entry name" value="LysM_dom_sf"/>
</dbReference>
<organism evidence="3 4">
    <name type="scientific">Gordonia asplenii</name>
    <dbReference type="NCBI Taxonomy" id="2725283"/>
    <lineage>
        <taxon>Bacteria</taxon>
        <taxon>Bacillati</taxon>
        <taxon>Actinomycetota</taxon>
        <taxon>Actinomycetes</taxon>
        <taxon>Mycobacteriales</taxon>
        <taxon>Gordoniaceae</taxon>
        <taxon>Gordonia</taxon>
    </lineage>
</organism>
<dbReference type="InterPro" id="IPR018392">
    <property type="entry name" value="LysM"/>
</dbReference>
<keyword evidence="1" id="KW-0472">Membrane</keyword>
<evidence type="ECO:0000313" key="4">
    <source>
        <dbReference type="Proteomes" id="UP000550729"/>
    </source>
</evidence>
<feature type="transmembrane region" description="Helical" evidence="1">
    <location>
        <begin position="7"/>
        <end position="27"/>
    </location>
</feature>
<evidence type="ECO:0000259" key="2">
    <source>
        <dbReference type="Pfam" id="PF01476"/>
    </source>
</evidence>